<gene>
    <name evidence="1" type="ORF">C5S46_05985</name>
</gene>
<dbReference type="Proteomes" id="UP000315423">
    <property type="component" value="Unassembled WGS sequence"/>
</dbReference>
<accession>A0AC61SA21</accession>
<protein>
    <submittedName>
        <fullName evidence="1">Uncharacterized protein</fullName>
    </submittedName>
</protein>
<evidence type="ECO:0000313" key="2">
    <source>
        <dbReference type="Proteomes" id="UP000315423"/>
    </source>
</evidence>
<dbReference type="EMBL" id="QYBA01000201">
    <property type="protein sequence ID" value="TKY91412.1"/>
    <property type="molecule type" value="Genomic_DNA"/>
</dbReference>
<name>A0AC61SA21_9EURY</name>
<evidence type="ECO:0000313" key="1">
    <source>
        <dbReference type="EMBL" id="TKY91412.1"/>
    </source>
</evidence>
<comment type="caution">
    <text evidence="1">The sequence shown here is derived from an EMBL/GenBank/DDBJ whole genome shotgun (WGS) entry which is preliminary data.</text>
</comment>
<sequence>MENMYNLDISFKFIEHAIISVCYLFIYMSIPILYIMNIIITGGTVNITDVTGFLNQLTNLGSKYNITIQALNADLISGSRHLQSAVNKTLRSFSSLNNAANDPGMEIMMYASGRRQIERALVIGIKKGKMRIAIVLIGENAVDEATVEVEALLDTIDPGVIDYSDIKREEIMDFFDITTDEINAVGKEKIPELVLERVALIDVFK</sequence>
<organism evidence="1 2">
    <name type="scientific">Candidatus Methanomarinus sp</name>
    <dbReference type="NCBI Taxonomy" id="3386244"/>
    <lineage>
        <taxon>Archaea</taxon>
        <taxon>Methanobacteriati</taxon>
        <taxon>Methanobacteriota</taxon>
        <taxon>Stenosarchaea group</taxon>
        <taxon>Methanomicrobia</taxon>
        <taxon>Methanosarcinales</taxon>
        <taxon>ANME-2 cluster</taxon>
        <taxon>Candidatus Methanocomedenaceae</taxon>
        <taxon>Candidatus Methanomarinus</taxon>
    </lineage>
</organism>
<proteinExistence type="predicted"/>
<reference evidence="1" key="1">
    <citation type="submission" date="2018-09" db="EMBL/GenBank/DDBJ databases">
        <title>A genomic encyclopedia of anaerobic methanotrophic archaea.</title>
        <authorList>
            <person name="Skennerton C.T."/>
            <person name="Chadwick G.L."/>
            <person name="Laso-Perez R."/>
            <person name="Leu A.O."/>
            <person name="Speth D.R."/>
            <person name="Yu H."/>
            <person name="Morgan-Lang C."/>
            <person name="Hatzenpichler R."/>
            <person name="Goudeau D."/>
            <person name="Malmstrom R."/>
            <person name="Woyke T."/>
            <person name="Hallam S."/>
            <person name="Tyson G.W."/>
            <person name="Wegener G."/>
            <person name="Boetius A."/>
            <person name="Orphan V.J."/>
        </authorList>
    </citation>
    <scope>NUCLEOTIDE SEQUENCE</scope>
    <source>
        <strain evidence="1">CONS3730D10UFb2</strain>
    </source>
</reference>